<gene>
    <name evidence="1" type="ORF">F7R25_37440</name>
</gene>
<dbReference type="AlphaFoldDB" id="A0A6L3MJ65"/>
<sequence>MRQLQLDIEPQLDARISDFSGPSWGH</sequence>
<accession>A0A6L3MJ65</accession>
<dbReference type="Proteomes" id="UP000473470">
    <property type="component" value="Unassembled WGS sequence"/>
</dbReference>
<name>A0A6L3MJ65_9BURK</name>
<comment type="caution">
    <text evidence="1">The sequence shown here is derived from an EMBL/GenBank/DDBJ whole genome shotgun (WGS) entry which is preliminary data.</text>
</comment>
<evidence type="ECO:0000313" key="1">
    <source>
        <dbReference type="EMBL" id="KAB0630643.1"/>
    </source>
</evidence>
<evidence type="ECO:0000313" key="2">
    <source>
        <dbReference type="Proteomes" id="UP000473470"/>
    </source>
</evidence>
<dbReference type="EMBL" id="VZOK01000222">
    <property type="protein sequence ID" value="KAB0630643.1"/>
    <property type="molecule type" value="Genomic_DNA"/>
</dbReference>
<organism evidence="1 2">
    <name type="scientific">Burkholderia stagnalis</name>
    <dbReference type="NCBI Taxonomy" id="1503054"/>
    <lineage>
        <taxon>Bacteria</taxon>
        <taxon>Pseudomonadati</taxon>
        <taxon>Pseudomonadota</taxon>
        <taxon>Betaproteobacteria</taxon>
        <taxon>Burkholderiales</taxon>
        <taxon>Burkholderiaceae</taxon>
        <taxon>Burkholderia</taxon>
        <taxon>Burkholderia cepacia complex</taxon>
    </lineage>
</organism>
<protein>
    <submittedName>
        <fullName evidence="1">DnaA regulatory inactivator Hda</fullName>
    </submittedName>
</protein>
<proteinExistence type="predicted"/>
<reference evidence="1 2" key="1">
    <citation type="submission" date="2019-09" db="EMBL/GenBank/DDBJ databases">
        <title>Draft genome sequences of 48 bacterial type strains from the CCUG.</title>
        <authorList>
            <person name="Tunovic T."/>
            <person name="Pineiro-Iglesias B."/>
            <person name="Unosson C."/>
            <person name="Inganas E."/>
            <person name="Ohlen M."/>
            <person name="Cardew S."/>
            <person name="Jensie-Markopoulos S."/>
            <person name="Salva-Serra F."/>
            <person name="Jaen-Luchoro D."/>
            <person name="Karlsson R."/>
            <person name="Svensson-Stadler L."/>
            <person name="Chun J."/>
            <person name="Moore E."/>
        </authorList>
    </citation>
    <scope>NUCLEOTIDE SEQUENCE [LARGE SCALE GENOMIC DNA]</scope>
    <source>
        <strain evidence="1 2">CCUG 65686</strain>
    </source>
</reference>
<feature type="non-terminal residue" evidence="1">
    <location>
        <position position="26"/>
    </location>
</feature>